<accession>A0ABM8M3X9</accession>
<dbReference type="EMBL" id="CADILJ010000080">
    <property type="protein sequence ID" value="CAB3957332.1"/>
    <property type="molecule type" value="Genomic_DNA"/>
</dbReference>
<reference evidence="2 3" key="1">
    <citation type="submission" date="2020-04" db="EMBL/GenBank/DDBJ databases">
        <authorList>
            <person name="De Canck E."/>
        </authorList>
    </citation>
    <scope>NUCLEOTIDE SEQUENCE [LARGE SCALE GENOMIC DNA]</scope>
    <source>
        <strain evidence="2 3">LMG 7053</strain>
    </source>
</reference>
<keyword evidence="3" id="KW-1185">Reference proteome</keyword>
<evidence type="ECO:0000313" key="2">
    <source>
        <dbReference type="EMBL" id="CAB3957332.1"/>
    </source>
</evidence>
<dbReference type="RefSeq" id="WP_175224631.1">
    <property type="nucleotide sequence ID" value="NZ_CADILJ010000080.1"/>
</dbReference>
<dbReference type="Gene3D" id="1.10.10.10">
    <property type="entry name" value="Winged helix-like DNA-binding domain superfamily/Winged helix DNA-binding domain"/>
    <property type="match status" value="1"/>
</dbReference>
<protein>
    <recommendedName>
        <fullName evidence="1">Transcription regulator TrmB N-terminal domain-containing protein</fullName>
    </recommendedName>
</protein>
<organism evidence="2 3">
    <name type="scientific">Achromobacter ruhlandii</name>
    <dbReference type="NCBI Taxonomy" id="72557"/>
    <lineage>
        <taxon>Bacteria</taxon>
        <taxon>Pseudomonadati</taxon>
        <taxon>Pseudomonadota</taxon>
        <taxon>Betaproteobacteria</taxon>
        <taxon>Burkholderiales</taxon>
        <taxon>Alcaligenaceae</taxon>
        <taxon>Achromobacter</taxon>
    </lineage>
</organism>
<dbReference type="Proteomes" id="UP000494161">
    <property type="component" value="Unassembled WGS sequence"/>
</dbReference>
<dbReference type="InterPro" id="IPR036390">
    <property type="entry name" value="WH_DNA-bd_sf"/>
</dbReference>
<comment type="caution">
    <text evidence="2">The sequence shown here is derived from an EMBL/GenBank/DDBJ whole genome shotgun (WGS) entry which is preliminary data.</text>
</comment>
<dbReference type="InterPro" id="IPR036388">
    <property type="entry name" value="WH-like_DNA-bd_sf"/>
</dbReference>
<dbReference type="Pfam" id="PF01978">
    <property type="entry name" value="TrmB"/>
    <property type="match status" value="1"/>
</dbReference>
<proteinExistence type="predicted"/>
<gene>
    <name evidence="2" type="ORF">LMG7053_05258</name>
</gene>
<evidence type="ECO:0000313" key="3">
    <source>
        <dbReference type="Proteomes" id="UP000494161"/>
    </source>
</evidence>
<dbReference type="InterPro" id="IPR002831">
    <property type="entry name" value="Tscrpt_reg_TrmB_N"/>
</dbReference>
<evidence type="ECO:0000259" key="1">
    <source>
        <dbReference type="Pfam" id="PF01978"/>
    </source>
</evidence>
<sequence length="124" mass="14311">MKFVGQDKNGEKVINCLRIYGPQTVGEVVDHLGLDRHRADSIMRRLLSKGYVEPTGEHRKYNLRSAIVYRWVDVEDSEERGPMLNMYERARAIAQADELIGWLRCGYTKGQFDPFRVLRVQVGA</sequence>
<dbReference type="SUPFAM" id="SSF46785">
    <property type="entry name" value="Winged helix' DNA-binding domain"/>
    <property type="match status" value="1"/>
</dbReference>
<name>A0ABM8M3X9_9BURK</name>
<feature type="domain" description="Transcription regulator TrmB N-terminal" evidence="1">
    <location>
        <begin position="19"/>
        <end position="73"/>
    </location>
</feature>